<evidence type="ECO:0000256" key="5">
    <source>
        <dbReference type="ARBA" id="ARBA00023136"/>
    </source>
</evidence>
<reference evidence="9" key="1">
    <citation type="submission" date="2019-11" db="EMBL/GenBank/DDBJ databases">
        <title>Complete genome sequence of Corynebacterium kalinowskii 1959, a novel Corynebacterium species isolated from soil of a small paddock in Vilsendorf, Germany.</title>
        <authorList>
            <person name="Schaffert L."/>
            <person name="Ruwe M."/>
            <person name="Milse J."/>
            <person name="Hanuschka K."/>
            <person name="Ortseifen V."/>
            <person name="Droste J."/>
            <person name="Brandt D."/>
            <person name="Schlueter L."/>
            <person name="Kutter Y."/>
            <person name="Vinke S."/>
            <person name="Viehoefer P."/>
            <person name="Jacob L."/>
            <person name="Luebke N.-C."/>
            <person name="Schulte-Berndt E."/>
            <person name="Hain C."/>
            <person name="Linder M."/>
            <person name="Schmidt P."/>
            <person name="Wollenschlaeger L."/>
            <person name="Luttermann T."/>
            <person name="Thieme E."/>
            <person name="Hassa J."/>
            <person name="Haak M."/>
            <person name="Wittchen M."/>
            <person name="Mentz A."/>
            <person name="Persicke M."/>
            <person name="Busche T."/>
            <person name="Ruckert C."/>
        </authorList>
    </citation>
    <scope>NUCLEOTIDE SEQUENCE [LARGE SCALE GENOMIC DNA]</scope>
    <source>
        <strain evidence="9">1959</strain>
    </source>
</reference>
<dbReference type="InterPro" id="IPR038766">
    <property type="entry name" value="Membrane_comp_ABC_pdt"/>
</dbReference>
<sequence length="820" mass="84738">MWQLALANIRQNWFRLLGVWFTLVVAAVLIGTALLMLVSGLIQPKSSTLLTRADAIIAGPSTLRPEGGDFSSVVRLAEQQLVTGETIRAAKAHATVQEIRTLDRTLSTDRGTATVQVTDWPSSVFGDFPAGAGVSVTAPLAKDLGISVGSPIQLSSGGSSTTLRVDSVLGDESSAPWVIVPDHTFTELGAHPTRVTALAISETSVTDFAALDDAIEASQPELRRYSPKEFGTWERREATAGQQILLAIATSFGGFAVLISVFVVGVLLSLSVAARRREFAVCRAIGASPAMLMKLVSVEGLIPGVSAAVVGVWPAFTVSRWALASAVSHGVLPAGTQLANGIVPLAPAVLGTIVLVGCAAVGGSLMSVLGVAFADPAEALREARATSQKPGAWRVATGSVLFLIGACSATLPLFLHTEVGAAGAGSAALLMCLGCAIWLPLGVIPLARVVFRPLRQQRVAWLTEQNLLAAPSRLAGVISPIVMAIGFGVTMLCNQTILSEAKDTQLTETVIAPASVSAAAAGGLSESAIQDLRALPGVSDIVTARSTVLYHALRIIDDADFTTLPAVGVTGPLTAALDVGVSSGSLSEFHGPVIALDESVAAALRLNVGEEAQFYRGDGTPVTLRVVATYSRGLGIGQALIPLDVLHTFDASPNQAILVGDSPDFPGSLVEFARLHPGVVLTTQPASESGASWVNLAGLAAIILFLVIGVANSMILATRTRRSEFSLLQLLGIPRSTIVATLCAEVIFTAFLALILGFLIAALPIGAMSWGFLGQPYPLIPTPVILTGIVAVLGLVTAAVLIPALGILRLPAISVAGVHD</sequence>
<name>A0A6B8VP65_9CORY</name>
<evidence type="ECO:0000313" key="8">
    <source>
        <dbReference type="EMBL" id="QGU01337.1"/>
    </source>
</evidence>
<keyword evidence="3 6" id="KW-0812">Transmembrane</keyword>
<evidence type="ECO:0000313" key="9">
    <source>
        <dbReference type="Proteomes" id="UP000427071"/>
    </source>
</evidence>
<evidence type="ECO:0000256" key="2">
    <source>
        <dbReference type="ARBA" id="ARBA00022475"/>
    </source>
</evidence>
<keyword evidence="9" id="KW-1185">Reference proteome</keyword>
<dbReference type="PANTHER" id="PTHR30287">
    <property type="entry name" value="MEMBRANE COMPONENT OF PREDICTED ABC SUPERFAMILY METABOLITE UPTAKE TRANSPORTER"/>
    <property type="match status" value="1"/>
</dbReference>
<evidence type="ECO:0000256" key="1">
    <source>
        <dbReference type="ARBA" id="ARBA00004651"/>
    </source>
</evidence>
<dbReference type="Proteomes" id="UP000427071">
    <property type="component" value="Chromosome"/>
</dbReference>
<feature type="transmembrane region" description="Helical" evidence="6">
    <location>
        <begin position="395"/>
        <end position="415"/>
    </location>
</feature>
<evidence type="ECO:0000256" key="6">
    <source>
        <dbReference type="SAM" id="Phobius"/>
    </source>
</evidence>
<feature type="transmembrane region" description="Helical" evidence="6">
    <location>
        <begin position="693"/>
        <end position="717"/>
    </location>
</feature>
<feature type="transmembrane region" description="Helical" evidence="6">
    <location>
        <begin position="738"/>
        <end position="765"/>
    </location>
</feature>
<feature type="domain" description="ABC3 transporter permease C-terminal" evidence="7">
    <location>
        <begin position="251"/>
        <end position="365"/>
    </location>
</feature>
<dbReference type="Pfam" id="PF02687">
    <property type="entry name" value="FtsX"/>
    <property type="match status" value="2"/>
</dbReference>
<evidence type="ECO:0000256" key="4">
    <source>
        <dbReference type="ARBA" id="ARBA00022989"/>
    </source>
</evidence>
<accession>A0A6B8VP65</accession>
<keyword evidence="2" id="KW-1003">Cell membrane</keyword>
<feature type="transmembrane region" description="Helical" evidence="6">
    <location>
        <begin position="244"/>
        <end position="274"/>
    </location>
</feature>
<dbReference type="PANTHER" id="PTHR30287:SF1">
    <property type="entry name" value="INNER MEMBRANE PROTEIN"/>
    <property type="match status" value="1"/>
</dbReference>
<feature type="transmembrane region" description="Helical" evidence="6">
    <location>
        <begin position="785"/>
        <end position="808"/>
    </location>
</feature>
<proteinExistence type="predicted"/>
<feature type="transmembrane region" description="Helical" evidence="6">
    <location>
        <begin position="427"/>
        <end position="451"/>
    </location>
</feature>
<dbReference type="GO" id="GO:0005886">
    <property type="term" value="C:plasma membrane"/>
    <property type="evidence" value="ECO:0007669"/>
    <property type="project" value="UniProtKB-SubCell"/>
</dbReference>
<feature type="transmembrane region" description="Helical" evidence="6">
    <location>
        <begin position="295"/>
        <end position="316"/>
    </location>
</feature>
<dbReference type="AlphaFoldDB" id="A0A6B8VP65"/>
<feature type="transmembrane region" description="Helical" evidence="6">
    <location>
        <begin position="348"/>
        <end position="374"/>
    </location>
</feature>
<feature type="transmembrane region" description="Helical" evidence="6">
    <location>
        <begin position="472"/>
        <end position="492"/>
    </location>
</feature>
<dbReference type="RefSeq" id="WP_156191749.1">
    <property type="nucleotide sequence ID" value="NZ_CP046452.1"/>
</dbReference>
<dbReference type="KEGG" id="ckw:CKALI_02200"/>
<feature type="transmembrane region" description="Helical" evidence="6">
    <location>
        <begin position="12"/>
        <end position="42"/>
    </location>
</feature>
<organism evidence="8 9">
    <name type="scientific">Corynebacterium kalinowskii</name>
    <dbReference type="NCBI Taxonomy" id="2675216"/>
    <lineage>
        <taxon>Bacteria</taxon>
        <taxon>Bacillati</taxon>
        <taxon>Actinomycetota</taxon>
        <taxon>Actinomycetes</taxon>
        <taxon>Mycobacteriales</taxon>
        <taxon>Corynebacteriaceae</taxon>
        <taxon>Corynebacterium</taxon>
    </lineage>
</organism>
<dbReference type="InterPro" id="IPR003838">
    <property type="entry name" value="ABC3_permease_C"/>
</dbReference>
<keyword evidence="4 6" id="KW-1133">Transmembrane helix</keyword>
<evidence type="ECO:0000256" key="3">
    <source>
        <dbReference type="ARBA" id="ARBA00022692"/>
    </source>
</evidence>
<protein>
    <submittedName>
        <fullName evidence="8">FtsX-like permease family protein</fullName>
    </submittedName>
</protein>
<gene>
    <name evidence="8" type="ORF">CKALI_02200</name>
</gene>
<comment type="subcellular location">
    <subcellularLocation>
        <location evidence="1">Cell membrane</location>
        <topology evidence="1">Multi-pass membrane protein</topology>
    </subcellularLocation>
</comment>
<feature type="domain" description="ABC3 transporter permease C-terminal" evidence="7">
    <location>
        <begin position="699"/>
        <end position="811"/>
    </location>
</feature>
<keyword evidence="5 6" id="KW-0472">Membrane</keyword>
<evidence type="ECO:0000259" key="7">
    <source>
        <dbReference type="Pfam" id="PF02687"/>
    </source>
</evidence>
<dbReference type="EMBL" id="CP046452">
    <property type="protein sequence ID" value="QGU01337.1"/>
    <property type="molecule type" value="Genomic_DNA"/>
</dbReference>